<dbReference type="InterPro" id="IPR052958">
    <property type="entry name" value="IFN-induced_PKR_regulator"/>
</dbReference>
<dbReference type="InterPro" id="IPR047273">
    <property type="entry name" value="VRTN_OTU_dom"/>
</dbReference>
<reference evidence="4" key="1">
    <citation type="submission" date="2025-08" db="UniProtKB">
        <authorList>
            <consortium name="RefSeq"/>
        </authorList>
    </citation>
    <scope>IDENTIFICATION</scope>
</reference>
<dbReference type="CDD" id="cd22791">
    <property type="entry name" value="OTU_VRTN"/>
    <property type="match status" value="1"/>
</dbReference>
<proteinExistence type="predicted"/>
<dbReference type="InterPro" id="IPR008906">
    <property type="entry name" value="HATC_C_dom"/>
</dbReference>
<accession>A0ABM4C9W1</accession>
<dbReference type="Pfam" id="PF05699">
    <property type="entry name" value="Dimer_Tnp_hAT"/>
    <property type="match status" value="1"/>
</dbReference>
<dbReference type="Pfam" id="PF14291">
    <property type="entry name" value="DUF4371"/>
    <property type="match status" value="1"/>
</dbReference>
<evidence type="ECO:0000313" key="4">
    <source>
        <dbReference type="RefSeq" id="XP_065658436.1"/>
    </source>
</evidence>
<protein>
    <submittedName>
        <fullName evidence="4">Uncharacterized protein LOC136082945</fullName>
    </submittedName>
</protein>
<feature type="domain" description="HAT C-terminal dimerisation" evidence="1">
    <location>
        <begin position="943"/>
        <end position="994"/>
    </location>
</feature>
<gene>
    <name evidence="4" type="primary">LOC136082945</name>
</gene>
<name>A0ABM4C9W1_HYDVU</name>
<dbReference type="PANTHER" id="PTHR46289">
    <property type="entry name" value="52 KDA REPRESSOR OF THE INHIBITOR OF THE PROTEIN KINASE-LIKE PROTEIN-RELATED"/>
    <property type="match status" value="1"/>
</dbReference>
<evidence type="ECO:0000313" key="3">
    <source>
        <dbReference type="Proteomes" id="UP001652625"/>
    </source>
</evidence>
<dbReference type="PANTHER" id="PTHR46289:SF17">
    <property type="entry name" value="HAT C-TERMINAL DIMERISATION DOMAIN-CONTAINING PROTEIN"/>
    <property type="match status" value="1"/>
</dbReference>
<organism evidence="3 4">
    <name type="scientific">Hydra vulgaris</name>
    <name type="common">Hydra</name>
    <name type="synonym">Hydra attenuata</name>
    <dbReference type="NCBI Taxonomy" id="6087"/>
    <lineage>
        <taxon>Eukaryota</taxon>
        <taxon>Metazoa</taxon>
        <taxon>Cnidaria</taxon>
        <taxon>Hydrozoa</taxon>
        <taxon>Hydroidolina</taxon>
        <taxon>Anthoathecata</taxon>
        <taxon>Aplanulata</taxon>
        <taxon>Hydridae</taxon>
        <taxon>Hydra</taxon>
    </lineage>
</organism>
<dbReference type="RefSeq" id="XP_065658436.1">
    <property type="nucleotide sequence ID" value="XM_065802364.1"/>
</dbReference>
<dbReference type="GeneID" id="136082945"/>
<evidence type="ECO:0000259" key="2">
    <source>
        <dbReference type="Pfam" id="PF14291"/>
    </source>
</evidence>
<feature type="domain" description="DUF4371" evidence="2">
    <location>
        <begin position="559"/>
        <end position="774"/>
    </location>
</feature>
<dbReference type="InterPro" id="IPR025398">
    <property type="entry name" value="DUF4371"/>
</dbReference>
<sequence>MKFLVSVTSSFFINFDSKAYTGRMLDKAITLDCGNLTKFHPYSSTMADEDLILLVSVLLLKEIKLHEIYGSLHEKGSLHDKLPDELEIAIKSLKIKSPGIDDITCKVVSDVFEEIRNPIYEVFNSSISTERSDIVTLEEINKKLSLEVDSLRFLTEENLHLLINQVHLKRNICAEAYLNKNAKSNKLVPILSTSSGNCLYSSVSLVIVGNNSLVDILRVLTSMELFINADFYSKHPIFNDIINSGKYNFFSYENILKMTLSKTVVDQDITKNKQCVRSEAINNCFENQWSSFMCILGLSSVVNSQIFCHYPEFGLDRFFFAFNRLIKPRVNELKPTRNKVINIMFCRIGKLPSGFTFTPNHFVPVVVYDFKESRKINFISVMMPAKLIKFDETPTKEKKQLFLNFLSSKGATKPSTTSELDLSVKDSFSGDTIKCLIVPNVESSIDFVNKSLDEFDVANFREQRRELQCNKMPFRQKILHLVKNVFIPDNSFNFPQGKNNRKFSIKWLETFSWLCYSKKLNGGFCLPCVLFGDDFPTKNYKVSVLFKEPLKNFNDAFPALKRHCDPNINGLHSQTQSLFNDVMRQAAGDTKPIYDIIDQNTLAEISENKKKLGPIIDTIILCGRHRLALRGHNDDSQNHSEVGQYSTSCNVGNFMEILNYRVRGGDTELENHLKNHKKNASYLSKTMQNEIIFCCGEIISDKIVSNIKTAKFFSILSDEAIDVSNKSQMSLVLRYVDSGNNIVEDFVKFIHNDNGLDGESLSVNILDTIEAKVMMVLELITTIKNKIDSFHDKCYLDAKVIAEQIGVDECRKRTVGRQIHCDNHPAENASEYFKSVLTIPVVDHLDLALSDRFCNDNLTLFHGLSIIPDKIISLLNGPSEKNNWRESIKIFSDFFSEDLPNPLALEAECGLWEIYWTTTNYPIPNNVSDTLKSISCIKTFANIFVCLQLLVTSPVTTCSCERSISNLCRLKTWSRSTMSGDRLNGLALMYTHRDIVPDTQEVIKKLVQRNGNRKLNLS</sequence>
<keyword evidence="3" id="KW-1185">Reference proteome</keyword>
<evidence type="ECO:0000259" key="1">
    <source>
        <dbReference type="Pfam" id="PF05699"/>
    </source>
</evidence>
<dbReference type="Proteomes" id="UP001652625">
    <property type="component" value="Chromosome 08"/>
</dbReference>